<dbReference type="Proteomes" id="UP001454036">
    <property type="component" value="Unassembled WGS sequence"/>
</dbReference>
<evidence type="ECO:0000313" key="2">
    <source>
        <dbReference type="EMBL" id="GAA0176211.1"/>
    </source>
</evidence>
<organism evidence="2 3">
    <name type="scientific">Lithospermum erythrorhizon</name>
    <name type="common">Purple gromwell</name>
    <name type="synonym">Lithospermum officinale var. erythrorhizon</name>
    <dbReference type="NCBI Taxonomy" id="34254"/>
    <lineage>
        <taxon>Eukaryota</taxon>
        <taxon>Viridiplantae</taxon>
        <taxon>Streptophyta</taxon>
        <taxon>Embryophyta</taxon>
        <taxon>Tracheophyta</taxon>
        <taxon>Spermatophyta</taxon>
        <taxon>Magnoliopsida</taxon>
        <taxon>eudicotyledons</taxon>
        <taxon>Gunneridae</taxon>
        <taxon>Pentapetalae</taxon>
        <taxon>asterids</taxon>
        <taxon>lamiids</taxon>
        <taxon>Boraginales</taxon>
        <taxon>Boraginaceae</taxon>
        <taxon>Boraginoideae</taxon>
        <taxon>Lithospermeae</taxon>
        <taxon>Lithospermum</taxon>
    </lineage>
</organism>
<gene>
    <name evidence="2" type="ORF">LIER_42043</name>
</gene>
<dbReference type="EMBL" id="BAABME010027848">
    <property type="protein sequence ID" value="GAA0176211.1"/>
    <property type="molecule type" value="Genomic_DNA"/>
</dbReference>
<name>A0AAV3RLS9_LITER</name>
<proteinExistence type="predicted"/>
<feature type="region of interest" description="Disordered" evidence="1">
    <location>
        <begin position="47"/>
        <end position="74"/>
    </location>
</feature>
<sequence>MVKGFHTDNADGELIGNGVQATQGKGRNGGKDMGILVGIRDVGMSNKAGSGGDVGSGMRGGGSGDLNQIQYMED</sequence>
<feature type="compositionally biased region" description="Gly residues" evidence="1">
    <location>
        <begin position="49"/>
        <end position="64"/>
    </location>
</feature>
<comment type="caution">
    <text evidence="2">The sequence shown here is derived from an EMBL/GenBank/DDBJ whole genome shotgun (WGS) entry which is preliminary data.</text>
</comment>
<evidence type="ECO:0000313" key="3">
    <source>
        <dbReference type="Proteomes" id="UP001454036"/>
    </source>
</evidence>
<feature type="region of interest" description="Disordered" evidence="1">
    <location>
        <begin position="1"/>
        <end position="32"/>
    </location>
</feature>
<dbReference type="AlphaFoldDB" id="A0AAV3RLS9"/>
<evidence type="ECO:0000256" key="1">
    <source>
        <dbReference type="SAM" id="MobiDB-lite"/>
    </source>
</evidence>
<keyword evidence="3" id="KW-1185">Reference proteome</keyword>
<accession>A0AAV3RLS9</accession>
<feature type="compositionally biased region" description="Polar residues" evidence="1">
    <location>
        <begin position="65"/>
        <end position="74"/>
    </location>
</feature>
<protein>
    <submittedName>
        <fullName evidence="2">Uncharacterized protein</fullName>
    </submittedName>
</protein>
<reference evidence="2 3" key="1">
    <citation type="submission" date="2024-01" db="EMBL/GenBank/DDBJ databases">
        <title>The complete chloroplast genome sequence of Lithospermum erythrorhizon: insights into the phylogenetic relationship among Boraginaceae species and the maternal lineages of purple gromwells.</title>
        <authorList>
            <person name="Okada T."/>
            <person name="Watanabe K."/>
        </authorList>
    </citation>
    <scope>NUCLEOTIDE SEQUENCE [LARGE SCALE GENOMIC DNA]</scope>
</reference>